<proteinExistence type="predicted"/>
<protein>
    <submittedName>
        <fullName evidence="1">Uncharacterized protein</fullName>
    </submittedName>
</protein>
<dbReference type="EMBL" id="QJHL01000002">
    <property type="protein sequence ID" value="PXY45266.1"/>
    <property type="molecule type" value="Genomic_DNA"/>
</dbReference>
<dbReference type="AlphaFoldDB" id="A0A2V4C1S3"/>
<reference evidence="1 2" key="1">
    <citation type="submission" date="2018-05" db="EMBL/GenBank/DDBJ databases">
        <title>Flavobacterium sp. strain IMCC34758, incomplete genome.</title>
        <authorList>
            <person name="Joung Y."/>
        </authorList>
    </citation>
    <scope>NUCLEOTIDE SEQUENCE [LARGE SCALE GENOMIC DNA]</scope>
    <source>
        <strain evidence="1 2">IMCC34758</strain>
    </source>
</reference>
<accession>A0A2V4C1S3</accession>
<organism evidence="1 2">
    <name type="scientific">Flavobacterium hydrophilum</name>
    <dbReference type="NCBI Taxonomy" id="2211445"/>
    <lineage>
        <taxon>Bacteria</taxon>
        <taxon>Pseudomonadati</taxon>
        <taxon>Bacteroidota</taxon>
        <taxon>Flavobacteriia</taxon>
        <taxon>Flavobacteriales</taxon>
        <taxon>Flavobacteriaceae</taxon>
        <taxon>Flavobacterium</taxon>
    </lineage>
</organism>
<comment type="caution">
    <text evidence="1">The sequence shown here is derived from an EMBL/GenBank/DDBJ whole genome shotgun (WGS) entry which is preliminary data.</text>
</comment>
<sequence>MDSRFPFPIFYFLAAKNKRISTSTGARSNQLASFNINKQSFTTEIRKVNLELHKVFIFSVNLCEKFSVDLCGINPKN</sequence>
<name>A0A2V4C1S3_9FLAO</name>
<dbReference type="Proteomes" id="UP000247681">
    <property type="component" value="Unassembled WGS sequence"/>
</dbReference>
<evidence type="ECO:0000313" key="1">
    <source>
        <dbReference type="EMBL" id="PXY45266.1"/>
    </source>
</evidence>
<keyword evidence="2" id="KW-1185">Reference proteome</keyword>
<gene>
    <name evidence="1" type="ORF">DMB68_11290</name>
</gene>
<evidence type="ECO:0000313" key="2">
    <source>
        <dbReference type="Proteomes" id="UP000247681"/>
    </source>
</evidence>